<keyword evidence="7 10" id="KW-0067">ATP-binding</keyword>
<evidence type="ECO:0000313" key="20">
    <source>
        <dbReference type="Proteomes" id="UP000007721"/>
    </source>
</evidence>
<evidence type="ECO:0000256" key="2">
    <source>
        <dbReference type="ARBA" id="ARBA00022490"/>
    </source>
</evidence>
<dbReference type="InterPro" id="IPR004815">
    <property type="entry name" value="Lon_bac/euk-typ"/>
</dbReference>
<dbReference type="PRINTS" id="PR00830">
    <property type="entry name" value="ENDOLAPTASE"/>
</dbReference>
<comment type="induction">
    <text evidence="10">By heat shock.</text>
</comment>
<dbReference type="SUPFAM" id="SSF54211">
    <property type="entry name" value="Ribosomal protein S5 domain 2-like"/>
    <property type="match status" value="1"/>
</dbReference>
<evidence type="ECO:0000256" key="12">
    <source>
        <dbReference type="PIRSR" id="PIRSR001174-1"/>
    </source>
</evidence>
<dbReference type="EC" id="3.4.21.53" evidence="10 11"/>
<dbReference type="GO" id="GO:0034605">
    <property type="term" value="P:cellular response to heat"/>
    <property type="evidence" value="ECO:0007669"/>
    <property type="project" value="UniProtKB-UniRule"/>
</dbReference>
<dbReference type="NCBIfam" id="NF008053">
    <property type="entry name" value="PRK10787.1"/>
    <property type="match status" value="1"/>
</dbReference>
<feature type="coiled-coil region" evidence="16">
    <location>
        <begin position="197"/>
        <end position="264"/>
    </location>
</feature>
<dbReference type="HAMAP" id="MF_01973">
    <property type="entry name" value="lon_bact"/>
    <property type="match status" value="1"/>
</dbReference>
<dbReference type="Gene3D" id="3.30.230.10">
    <property type="match status" value="1"/>
</dbReference>
<evidence type="ECO:0000313" key="19">
    <source>
        <dbReference type="EMBL" id="ACM20986.1"/>
    </source>
</evidence>
<dbReference type="FunFam" id="3.40.50.300:FF:000021">
    <property type="entry name" value="Lon protease homolog"/>
    <property type="match status" value="1"/>
</dbReference>
<accession>B9M0Y3</accession>
<comment type="function">
    <text evidence="10">ATP-dependent serine protease that mediates the selective degradation of mutant and abnormal proteins as well as certain short-lived regulatory proteins. Required for cellular homeostasis and for survival from DNA damage and developmental changes induced by stress. Degrades polypeptides processively to yield small peptide fragments that are 5 to 10 amino acids long. Binds to DNA in a double-stranded, site-specific manner.</text>
</comment>
<dbReference type="PIRSF" id="PIRSF001174">
    <property type="entry name" value="Lon_proteas"/>
    <property type="match status" value="1"/>
</dbReference>
<dbReference type="EMBL" id="CP001390">
    <property type="protein sequence ID" value="ACM20986.1"/>
    <property type="molecule type" value="Genomic_DNA"/>
</dbReference>
<dbReference type="GO" id="GO:0006515">
    <property type="term" value="P:protein quality control for misfolded or incompletely synthesized proteins"/>
    <property type="evidence" value="ECO:0007669"/>
    <property type="project" value="UniProtKB-UniRule"/>
</dbReference>
<evidence type="ECO:0000256" key="5">
    <source>
        <dbReference type="ARBA" id="ARBA00022801"/>
    </source>
</evidence>
<comment type="catalytic activity">
    <reaction evidence="9 10 11 14">
        <text>Hydrolysis of proteins in presence of ATP.</text>
        <dbReference type="EC" id="3.4.21.53"/>
    </reaction>
</comment>
<evidence type="ECO:0000256" key="3">
    <source>
        <dbReference type="ARBA" id="ARBA00022670"/>
    </source>
</evidence>
<dbReference type="InterPro" id="IPR003959">
    <property type="entry name" value="ATPase_AAA_core"/>
</dbReference>
<evidence type="ECO:0000256" key="13">
    <source>
        <dbReference type="PIRSR" id="PIRSR001174-2"/>
    </source>
</evidence>
<evidence type="ECO:0000256" key="15">
    <source>
        <dbReference type="RuleBase" id="RU000591"/>
    </source>
</evidence>
<dbReference type="FunFam" id="1.20.5.5270:FF:000002">
    <property type="entry name" value="Lon protease homolog"/>
    <property type="match status" value="1"/>
</dbReference>
<keyword evidence="6 10" id="KW-0720">Serine protease</keyword>
<keyword evidence="2 10" id="KW-0963">Cytoplasm</keyword>
<feature type="domain" description="Lon proteolytic" evidence="17">
    <location>
        <begin position="601"/>
        <end position="782"/>
    </location>
</feature>
<dbReference type="PROSITE" id="PS51787">
    <property type="entry name" value="LON_N"/>
    <property type="match status" value="1"/>
</dbReference>
<dbReference type="CDD" id="cd19500">
    <property type="entry name" value="RecA-like_Lon"/>
    <property type="match status" value="1"/>
</dbReference>
<protein>
    <recommendedName>
        <fullName evidence="10 11">Lon protease</fullName>
        <ecNumber evidence="10 11">3.4.21.53</ecNumber>
    </recommendedName>
    <alternativeName>
        <fullName evidence="10">ATP-dependent protease La</fullName>
    </alternativeName>
</protein>
<name>B9M0Y3_GEODF</name>
<evidence type="ECO:0000256" key="11">
    <source>
        <dbReference type="PIRNR" id="PIRNR001174"/>
    </source>
</evidence>
<evidence type="ECO:0000259" key="18">
    <source>
        <dbReference type="PROSITE" id="PS51787"/>
    </source>
</evidence>
<dbReference type="SMART" id="SM00382">
    <property type="entry name" value="AAA"/>
    <property type="match status" value="1"/>
</dbReference>
<evidence type="ECO:0000256" key="9">
    <source>
        <dbReference type="ARBA" id="ARBA00050665"/>
    </source>
</evidence>
<evidence type="ECO:0000256" key="8">
    <source>
        <dbReference type="ARBA" id="ARBA00023016"/>
    </source>
</evidence>
<dbReference type="GO" id="GO:0004176">
    <property type="term" value="F:ATP-dependent peptidase activity"/>
    <property type="evidence" value="ECO:0007669"/>
    <property type="project" value="UniProtKB-UniRule"/>
</dbReference>
<dbReference type="Pfam" id="PF22667">
    <property type="entry name" value="Lon_lid"/>
    <property type="match status" value="1"/>
</dbReference>
<evidence type="ECO:0000256" key="6">
    <source>
        <dbReference type="ARBA" id="ARBA00022825"/>
    </source>
</evidence>
<dbReference type="InterPro" id="IPR054594">
    <property type="entry name" value="Lon_lid"/>
</dbReference>
<dbReference type="InterPro" id="IPR027417">
    <property type="entry name" value="P-loop_NTPase"/>
</dbReference>
<feature type="active site" evidence="10 12">
    <location>
        <position position="688"/>
    </location>
</feature>
<sequence length="809" mass="89736">MSEKTKISSIKRGKPTRFPLFPLRDMVIFPHMVVPLFVGREKSIHALEAAMNGNKYIFLATQKNAKVEDPKQDEIYSTGTICHIIQLLKLPDGTVKVLVEGKKRGTILSYLNCDGYFTVEVADVSETSNKTAKLEALVRGIRSSFERYVKLTKTIPAEVTNVVSGISEPSRLADSIATHLNLKITDKQDLLSLADPLKRLEKLLVFMESEIEILQIENRIHSRVKKQMEKAQKDYYLNEQMRAIQKELGNKDEFKQELAELEKKIARQKMPVEVSEKALSELKKLKSMSPASAEAAVIRNYLDWLLSVPWTESSAENKDIATAESVLDADHFGLEKVKERILEYLAVTSLVALKGPIICLVGPPGVGKTSLVKSIARATGRKFIKMSLGGVRDEAEIRGHRRTYVGAMPGKIIQSMKRAGTINPVFLLDEIDKMSTDFRGDPASALLEVLDPEQNFTFTDHFLDVDYDLSRVMFVTTANSLHSIPRPLLDRLEVIRLDGYLEMEKLAIAKQYLVKKQLAAHGLEEKNATFTDKAILEIIRHYTREAGVRNLEREIANICRKTAHALVKGKNSRSKKISISDREIKNFLGVPRFRYGMGEETDSIGVVTGLAWTEVGGDLLKIEVATLPGKGKMIITGKLGEVMQESAQAAMTYVRSRALMLGLEPDFYQNLDIHIHVPEGAIPKDGPSAGITMATAIISALTNKAVLNSIAMTGEITLLGRVLAIGGLKEKILAARRGLIKKVLIPLDNEKDLVEMPKELIAGLEIRSVKHMDDVILNAFVSSPLVAKADSFSDAGGMMKSQSEKVTSH</sequence>
<dbReference type="InterPro" id="IPR003111">
    <property type="entry name" value="Lon_prtase_N"/>
</dbReference>
<feature type="domain" description="Lon N-terminal" evidence="18">
    <location>
        <begin position="18"/>
        <end position="211"/>
    </location>
</feature>
<evidence type="ECO:0000256" key="4">
    <source>
        <dbReference type="ARBA" id="ARBA00022741"/>
    </source>
</evidence>
<reference evidence="19 20" key="1">
    <citation type="submission" date="2009-01" db="EMBL/GenBank/DDBJ databases">
        <title>Complete sequence of Geobacter sp. FRC-32.</title>
        <authorList>
            <consortium name="US DOE Joint Genome Institute"/>
            <person name="Lucas S."/>
            <person name="Copeland A."/>
            <person name="Lapidus A."/>
            <person name="Glavina del Rio T."/>
            <person name="Dalin E."/>
            <person name="Tice H."/>
            <person name="Bruce D."/>
            <person name="Goodwin L."/>
            <person name="Pitluck S."/>
            <person name="Saunders E."/>
            <person name="Brettin T."/>
            <person name="Detter J.C."/>
            <person name="Han C."/>
            <person name="Larimer F."/>
            <person name="Land M."/>
            <person name="Hauser L."/>
            <person name="Kyrpides N."/>
            <person name="Ovchinnikova G."/>
            <person name="Kostka J."/>
            <person name="Richardson P."/>
        </authorList>
    </citation>
    <scope>NUCLEOTIDE SEQUENCE [LARGE SCALE GENOMIC DNA]</scope>
    <source>
        <strain evidence="20">DSM 22248 / JCM 15807 / FRC-32</strain>
    </source>
</reference>
<feature type="active site" evidence="10 12">
    <location>
        <position position="731"/>
    </location>
</feature>
<evidence type="ECO:0000256" key="14">
    <source>
        <dbReference type="PROSITE-ProRule" id="PRU01122"/>
    </source>
</evidence>
<evidence type="ECO:0000259" key="17">
    <source>
        <dbReference type="PROSITE" id="PS51786"/>
    </source>
</evidence>
<dbReference type="eggNOG" id="COG0466">
    <property type="taxonomic scope" value="Bacteria"/>
</dbReference>
<keyword evidence="16" id="KW-0175">Coiled coil</keyword>
<dbReference type="GO" id="GO:0004252">
    <property type="term" value="F:serine-type endopeptidase activity"/>
    <property type="evidence" value="ECO:0007669"/>
    <property type="project" value="UniProtKB-UniRule"/>
</dbReference>
<dbReference type="InterPro" id="IPR003593">
    <property type="entry name" value="AAA+_ATPase"/>
</dbReference>
<dbReference type="MEROPS" id="S16.001"/>
<evidence type="ECO:0000256" key="7">
    <source>
        <dbReference type="ARBA" id="ARBA00022840"/>
    </source>
</evidence>
<dbReference type="PROSITE" id="PS51786">
    <property type="entry name" value="LON_PROTEOLYTIC"/>
    <property type="match status" value="1"/>
</dbReference>
<dbReference type="STRING" id="316067.Geob_2636"/>
<dbReference type="GO" id="GO:0043565">
    <property type="term" value="F:sequence-specific DNA binding"/>
    <property type="evidence" value="ECO:0007669"/>
    <property type="project" value="UniProtKB-UniRule"/>
</dbReference>
<dbReference type="Gene3D" id="1.10.8.60">
    <property type="match status" value="1"/>
</dbReference>
<dbReference type="OrthoDB" id="9803599at2"/>
<dbReference type="NCBIfam" id="TIGR00763">
    <property type="entry name" value="lon"/>
    <property type="match status" value="1"/>
</dbReference>
<dbReference type="PROSITE" id="PS01046">
    <property type="entry name" value="LON_SER"/>
    <property type="match status" value="1"/>
</dbReference>
<dbReference type="SMART" id="SM00464">
    <property type="entry name" value="LON"/>
    <property type="match status" value="1"/>
</dbReference>
<dbReference type="Gene3D" id="3.40.50.300">
    <property type="entry name" value="P-loop containing nucleotide triphosphate hydrolases"/>
    <property type="match status" value="1"/>
</dbReference>
<dbReference type="Gene3D" id="1.20.5.5270">
    <property type="match status" value="1"/>
</dbReference>
<comment type="subcellular location">
    <subcellularLocation>
        <location evidence="1 10 11">Cytoplasm</location>
    </subcellularLocation>
</comment>
<keyword evidence="5 10" id="KW-0378">Hydrolase</keyword>
<keyword evidence="20" id="KW-1185">Reference proteome</keyword>
<dbReference type="Proteomes" id="UP000007721">
    <property type="component" value="Chromosome"/>
</dbReference>
<dbReference type="InterPro" id="IPR015947">
    <property type="entry name" value="PUA-like_sf"/>
</dbReference>
<evidence type="ECO:0000256" key="16">
    <source>
        <dbReference type="SAM" id="Coils"/>
    </source>
</evidence>
<dbReference type="InterPro" id="IPR008268">
    <property type="entry name" value="Peptidase_S16_AS"/>
</dbReference>
<dbReference type="Pfam" id="PF00004">
    <property type="entry name" value="AAA"/>
    <property type="match status" value="1"/>
</dbReference>
<evidence type="ECO:0000256" key="10">
    <source>
        <dbReference type="HAMAP-Rule" id="MF_01973"/>
    </source>
</evidence>
<organism evidence="19 20">
    <name type="scientific">Geotalea daltonii (strain DSM 22248 / JCM 15807 / FRC-32)</name>
    <name type="common">Geobacter daltonii</name>
    <dbReference type="NCBI Taxonomy" id="316067"/>
    <lineage>
        <taxon>Bacteria</taxon>
        <taxon>Pseudomonadati</taxon>
        <taxon>Thermodesulfobacteriota</taxon>
        <taxon>Desulfuromonadia</taxon>
        <taxon>Geobacterales</taxon>
        <taxon>Geobacteraceae</taxon>
        <taxon>Geotalea</taxon>
    </lineage>
</organism>
<dbReference type="AlphaFoldDB" id="B9M0Y3"/>
<dbReference type="SUPFAM" id="SSF88697">
    <property type="entry name" value="PUA domain-like"/>
    <property type="match status" value="1"/>
</dbReference>
<dbReference type="SUPFAM" id="SSF52540">
    <property type="entry name" value="P-loop containing nucleoside triphosphate hydrolases"/>
    <property type="match status" value="1"/>
</dbReference>
<dbReference type="GO" id="GO:0005737">
    <property type="term" value="C:cytoplasm"/>
    <property type="evidence" value="ECO:0007669"/>
    <property type="project" value="UniProtKB-SubCell"/>
</dbReference>
<dbReference type="GO" id="GO:0005524">
    <property type="term" value="F:ATP binding"/>
    <property type="evidence" value="ECO:0007669"/>
    <property type="project" value="UniProtKB-UniRule"/>
</dbReference>
<comment type="similarity">
    <text evidence="10 11 14 15">Belongs to the peptidase S16 family.</text>
</comment>
<keyword evidence="3 10" id="KW-0645">Protease</keyword>
<dbReference type="KEGG" id="geo:Geob_2636"/>
<feature type="binding site" evidence="10 13">
    <location>
        <begin position="362"/>
        <end position="369"/>
    </location>
    <ligand>
        <name>ATP</name>
        <dbReference type="ChEBI" id="CHEBI:30616"/>
    </ligand>
</feature>
<dbReference type="InterPro" id="IPR027065">
    <property type="entry name" value="Lon_Prtase"/>
</dbReference>
<dbReference type="InterPro" id="IPR014721">
    <property type="entry name" value="Ribsml_uS5_D2-typ_fold_subgr"/>
</dbReference>
<dbReference type="InterPro" id="IPR008269">
    <property type="entry name" value="Lon_proteolytic"/>
</dbReference>
<dbReference type="PANTHER" id="PTHR10046">
    <property type="entry name" value="ATP DEPENDENT LON PROTEASE FAMILY MEMBER"/>
    <property type="match status" value="1"/>
</dbReference>
<dbReference type="GO" id="GO:0016887">
    <property type="term" value="F:ATP hydrolysis activity"/>
    <property type="evidence" value="ECO:0007669"/>
    <property type="project" value="UniProtKB-UniRule"/>
</dbReference>
<dbReference type="HOGENOM" id="CLU_004109_4_3_7"/>
<dbReference type="InterPro" id="IPR027543">
    <property type="entry name" value="Lon_bac"/>
</dbReference>
<comment type="subunit">
    <text evidence="10 11">Homohexamer. Organized in a ring with a central cavity.</text>
</comment>
<dbReference type="RefSeq" id="WP_012647715.1">
    <property type="nucleotide sequence ID" value="NC_011979.1"/>
</dbReference>
<proteinExistence type="evidence at transcript level"/>
<dbReference type="Pfam" id="PF02190">
    <property type="entry name" value="LON_substr_bdg"/>
    <property type="match status" value="1"/>
</dbReference>
<evidence type="ECO:0000256" key="1">
    <source>
        <dbReference type="ARBA" id="ARBA00004496"/>
    </source>
</evidence>
<dbReference type="InterPro" id="IPR046336">
    <property type="entry name" value="Lon_prtase_N_sf"/>
</dbReference>
<gene>
    <name evidence="10" type="primary">lon</name>
    <name evidence="19" type="synonym">lon-2</name>
    <name evidence="19" type="ordered locus">Geob_2636</name>
</gene>
<keyword evidence="8 10" id="KW-0346">Stress response</keyword>
<dbReference type="Gene3D" id="1.20.58.1480">
    <property type="match status" value="1"/>
</dbReference>
<dbReference type="Gene3D" id="2.30.130.40">
    <property type="entry name" value="LON domain-like"/>
    <property type="match status" value="1"/>
</dbReference>
<dbReference type="InterPro" id="IPR020568">
    <property type="entry name" value="Ribosomal_Su5_D2-typ_SF"/>
</dbReference>
<dbReference type="Pfam" id="PF05362">
    <property type="entry name" value="Lon_C"/>
    <property type="match status" value="1"/>
</dbReference>
<keyword evidence="4 10" id="KW-0547">Nucleotide-binding</keyword>